<dbReference type="InterPro" id="IPR050090">
    <property type="entry name" value="Tyrosine_recombinase_XerCD"/>
</dbReference>
<name>A0ABP8DVI0_9ACTN</name>
<dbReference type="Pfam" id="PF00589">
    <property type="entry name" value="Phage_integrase"/>
    <property type="match status" value="1"/>
</dbReference>
<dbReference type="RefSeq" id="WP_345144016.1">
    <property type="nucleotide sequence ID" value="NZ_BAABAT010000084.1"/>
</dbReference>
<evidence type="ECO:0000256" key="1">
    <source>
        <dbReference type="ARBA" id="ARBA00008857"/>
    </source>
</evidence>
<dbReference type="PROSITE" id="PS51898">
    <property type="entry name" value="TYR_RECOMBINASE"/>
    <property type="match status" value="1"/>
</dbReference>
<protein>
    <recommendedName>
        <fullName evidence="4">Tyr recombinase domain-containing protein</fullName>
    </recommendedName>
</protein>
<comment type="caution">
    <text evidence="5">The sequence shown here is derived from an EMBL/GenBank/DDBJ whole genome shotgun (WGS) entry which is preliminary data.</text>
</comment>
<reference evidence="6" key="1">
    <citation type="journal article" date="2019" name="Int. J. Syst. Evol. Microbiol.">
        <title>The Global Catalogue of Microorganisms (GCM) 10K type strain sequencing project: providing services to taxonomists for standard genome sequencing and annotation.</title>
        <authorList>
            <consortium name="The Broad Institute Genomics Platform"/>
            <consortium name="The Broad Institute Genome Sequencing Center for Infectious Disease"/>
            <person name="Wu L."/>
            <person name="Ma J."/>
        </authorList>
    </citation>
    <scope>NUCLEOTIDE SEQUENCE [LARGE SCALE GENOMIC DNA]</scope>
    <source>
        <strain evidence="6">JCM 17441</strain>
    </source>
</reference>
<organism evidence="5 6">
    <name type="scientific">Dactylosporangium darangshiense</name>
    <dbReference type="NCBI Taxonomy" id="579108"/>
    <lineage>
        <taxon>Bacteria</taxon>
        <taxon>Bacillati</taxon>
        <taxon>Actinomycetota</taxon>
        <taxon>Actinomycetes</taxon>
        <taxon>Micromonosporales</taxon>
        <taxon>Micromonosporaceae</taxon>
        <taxon>Dactylosporangium</taxon>
    </lineage>
</organism>
<evidence type="ECO:0000256" key="2">
    <source>
        <dbReference type="ARBA" id="ARBA00023125"/>
    </source>
</evidence>
<dbReference type="Gene3D" id="1.10.443.10">
    <property type="entry name" value="Intergrase catalytic core"/>
    <property type="match status" value="1"/>
</dbReference>
<keyword evidence="2" id="KW-0238">DNA-binding</keyword>
<proteinExistence type="inferred from homology"/>
<dbReference type="EMBL" id="BAABAT010000084">
    <property type="protein sequence ID" value="GAA4263894.1"/>
    <property type="molecule type" value="Genomic_DNA"/>
</dbReference>
<comment type="similarity">
    <text evidence="1">Belongs to the 'phage' integrase family.</text>
</comment>
<dbReference type="Proteomes" id="UP001500620">
    <property type="component" value="Unassembled WGS sequence"/>
</dbReference>
<evidence type="ECO:0000313" key="5">
    <source>
        <dbReference type="EMBL" id="GAA4263894.1"/>
    </source>
</evidence>
<dbReference type="InterPro" id="IPR013762">
    <property type="entry name" value="Integrase-like_cat_sf"/>
</dbReference>
<feature type="domain" description="Tyr recombinase" evidence="4">
    <location>
        <begin position="88"/>
        <end position="264"/>
    </location>
</feature>
<sequence length="264" mass="29917">MSSRSGWPASTRRWATCADLQRHHIEEYKAWVGAKHGRYTGKPLNRISIKNRLINLHCFFDRITEWGYPNPPQRPLIFAGDLPIVDKPLPRFLDDAAATKLMRASRADSDPLSRLIVELLARTGIRKSELLGLTVDAVVQIGSAFWLRIPVGKLHNDRYIPLHPQLKEMLDDWITNHRPTGLRTDRLLLERNRPLTALRVATALSRLANEAGIGHVTAHQLRHTLATQAINRGMSLDAIAALLGHKTLAMTMYDLCPDRRQNRC</sequence>
<gene>
    <name evidence="5" type="ORF">GCM10022255_112570</name>
</gene>
<dbReference type="SUPFAM" id="SSF56349">
    <property type="entry name" value="DNA breaking-rejoining enzymes"/>
    <property type="match status" value="1"/>
</dbReference>
<dbReference type="PANTHER" id="PTHR30349:SF41">
    <property type="entry name" value="INTEGRASE_RECOMBINASE PROTEIN MJ0367-RELATED"/>
    <property type="match status" value="1"/>
</dbReference>
<keyword evidence="3" id="KW-0233">DNA recombination</keyword>
<dbReference type="CDD" id="cd00397">
    <property type="entry name" value="DNA_BRE_C"/>
    <property type="match status" value="1"/>
</dbReference>
<keyword evidence="6" id="KW-1185">Reference proteome</keyword>
<dbReference type="PANTHER" id="PTHR30349">
    <property type="entry name" value="PHAGE INTEGRASE-RELATED"/>
    <property type="match status" value="1"/>
</dbReference>
<evidence type="ECO:0000313" key="6">
    <source>
        <dbReference type="Proteomes" id="UP001500620"/>
    </source>
</evidence>
<accession>A0ABP8DVI0</accession>
<evidence type="ECO:0000259" key="4">
    <source>
        <dbReference type="PROSITE" id="PS51898"/>
    </source>
</evidence>
<evidence type="ECO:0000256" key="3">
    <source>
        <dbReference type="ARBA" id="ARBA00023172"/>
    </source>
</evidence>
<dbReference type="InterPro" id="IPR002104">
    <property type="entry name" value="Integrase_catalytic"/>
</dbReference>
<dbReference type="InterPro" id="IPR011010">
    <property type="entry name" value="DNA_brk_join_enz"/>
</dbReference>